<sequence length="158" mass="17172">MYLHDQPPDADGTRRLQELPAAEALRLLAGVPFGRIVFTRQALPAIRPVNHVVVDGHIVIRSDPGTILGVQVARAETVVAYEADELDGHERLGWSVIVTGVAHAVTDPGEVARLKGLLRPWVTGGMDQVIRIRPEITTGFRLVPALGEPGRTEADLRK</sequence>
<accession>A0ABP4R5B4</accession>
<evidence type="ECO:0000313" key="2">
    <source>
        <dbReference type="Proteomes" id="UP001500064"/>
    </source>
</evidence>
<dbReference type="SUPFAM" id="SSF50475">
    <property type="entry name" value="FMN-binding split barrel"/>
    <property type="match status" value="1"/>
</dbReference>
<dbReference type="Proteomes" id="UP001500064">
    <property type="component" value="Unassembled WGS sequence"/>
</dbReference>
<name>A0ABP4R5B4_9ACTN</name>
<dbReference type="InterPro" id="IPR012349">
    <property type="entry name" value="Split_barrel_FMN-bd"/>
</dbReference>
<evidence type="ECO:0000313" key="1">
    <source>
        <dbReference type="EMBL" id="GAA1630886.1"/>
    </source>
</evidence>
<gene>
    <name evidence="1" type="ORF">GCM10009733_029590</name>
</gene>
<dbReference type="InterPro" id="IPR024747">
    <property type="entry name" value="Pyridox_Oxase-rel"/>
</dbReference>
<dbReference type="EMBL" id="BAAAMU010000017">
    <property type="protein sequence ID" value="GAA1630886.1"/>
    <property type="molecule type" value="Genomic_DNA"/>
</dbReference>
<protein>
    <submittedName>
        <fullName evidence="1">Pyridoxamine 5'-phosphate oxidase family protein</fullName>
    </submittedName>
</protein>
<keyword evidence="2" id="KW-1185">Reference proteome</keyword>
<reference evidence="2" key="1">
    <citation type="journal article" date="2019" name="Int. J. Syst. Evol. Microbiol.">
        <title>The Global Catalogue of Microorganisms (GCM) 10K type strain sequencing project: providing services to taxonomists for standard genome sequencing and annotation.</title>
        <authorList>
            <consortium name="The Broad Institute Genomics Platform"/>
            <consortium name="The Broad Institute Genome Sequencing Center for Infectious Disease"/>
            <person name="Wu L."/>
            <person name="Ma J."/>
        </authorList>
    </citation>
    <scope>NUCLEOTIDE SEQUENCE [LARGE SCALE GENOMIC DNA]</scope>
    <source>
        <strain evidence="2">JCM 13929</strain>
    </source>
</reference>
<dbReference type="RefSeq" id="WP_346105053.1">
    <property type="nucleotide sequence ID" value="NZ_BAAAMU010000017.1"/>
</dbReference>
<comment type="caution">
    <text evidence="1">The sequence shown here is derived from an EMBL/GenBank/DDBJ whole genome shotgun (WGS) entry which is preliminary data.</text>
</comment>
<dbReference type="Gene3D" id="2.30.110.10">
    <property type="entry name" value="Electron Transport, Fmn-binding Protein, Chain A"/>
    <property type="match status" value="1"/>
</dbReference>
<dbReference type="Pfam" id="PF12900">
    <property type="entry name" value="Pyridox_ox_2"/>
    <property type="match status" value="1"/>
</dbReference>
<proteinExistence type="predicted"/>
<organism evidence="1 2">
    <name type="scientific">Nonomuraea maheshkhaliensis</name>
    <dbReference type="NCBI Taxonomy" id="419590"/>
    <lineage>
        <taxon>Bacteria</taxon>
        <taxon>Bacillati</taxon>
        <taxon>Actinomycetota</taxon>
        <taxon>Actinomycetes</taxon>
        <taxon>Streptosporangiales</taxon>
        <taxon>Streptosporangiaceae</taxon>
        <taxon>Nonomuraea</taxon>
    </lineage>
</organism>